<evidence type="ECO:0000313" key="2">
    <source>
        <dbReference type="EMBL" id="GBQ91000.1"/>
    </source>
</evidence>
<accession>A0ABQ0Q4J3</accession>
<comment type="caution">
    <text evidence="2">The sequence shown here is derived from an EMBL/GenBank/DDBJ whole genome shotgun (WGS) entry which is preliminary data.</text>
</comment>
<feature type="domain" description="Transposase IS116/IS110/IS902 C-terminal" evidence="1">
    <location>
        <begin position="42"/>
        <end position="116"/>
    </location>
</feature>
<reference evidence="2" key="1">
    <citation type="submission" date="2013-04" db="EMBL/GenBank/DDBJ databases">
        <title>The genome sequencing project of 58 acetic acid bacteria.</title>
        <authorList>
            <person name="Okamoto-Kainuma A."/>
            <person name="Ishikawa M."/>
            <person name="Umino S."/>
            <person name="Koizumi Y."/>
            <person name="Shiwa Y."/>
            <person name="Yoshikawa H."/>
            <person name="Matsutani M."/>
            <person name="Matsushita K."/>
        </authorList>
    </citation>
    <scope>NUCLEOTIDE SEQUENCE</scope>
    <source>
        <strain evidence="2">NRIC 0535</strain>
    </source>
</reference>
<dbReference type="Proteomes" id="UP001062776">
    <property type="component" value="Unassembled WGS sequence"/>
</dbReference>
<dbReference type="PANTHER" id="PTHR33055:SF3">
    <property type="entry name" value="PUTATIVE TRANSPOSASE FOR IS117-RELATED"/>
    <property type="match status" value="1"/>
</dbReference>
<evidence type="ECO:0000259" key="1">
    <source>
        <dbReference type="Pfam" id="PF02371"/>
    </source>
</evidence>
<dbReference type="InterPro" id="IPR003346">
    <property type="entry name" value="Transposase_20"/>
</dbReference>
<sequence length="186" mass="20624">MRVTVFEGGVSNIVEEAQQRCDRLDAMLVEAMPHWSLAPLVQALQALRGVGLVVAATLAAEIGDLGRFDTPKELMGWLGLVPSEASSGTRTRRGAITKTGNREARAMLVEAAWSYRLPAREERRYRARIEGLPEDIRAIAWKAQVRLCQRYRSLASTGKALPKVITAIARELVGFIWDIGRRMQPA</sequence>
<dbReference type="InterPro" id="IPR047650">
    <property type="entry name" value="Transpos_IS110"/>
</dbReference>
<name>A0ABQ0Q4J3_9PROT</name>
<dbReference type="Pfam" id="PF02371">
    <property type="entry name" value="Transposase_20"/>
    <property type="match status" value="1"/>
</dbReference>
<keyword evidence="3" id="KW-1185">Reference proteome</keyword>
<proteinExistence type="predicted"/>
<evidence type="ECO:0000313" key="3">
    <source>
        <dbReference type="Proteomes" id="UP001062776"/>
    </source>
</evidence>
<dbReference type="PANTHER" id="PTHR33055">
    <property type="entry name" value="TRANSPOSASE FOR INSERTION SEQUENCE ELEMENT IS1111A"/>
    <property type="match status" value="1"/>
</dbReference>
<gene>
    <name evidence="2" type="ORF">AA0535_2172</name>
</gene>
<organism evidence="2 3">
    <name type="scientific">Asaia krungthepensis NRIC 0535</name>
    <dbReference type="NCBI Taxonomy" id="1307925"/>
    <lineage>
        <taxon>Bacteria</taxon>
        <taxon>Pseudomonadati</taxon>
        <taxon>Pseudomonadota</taxon>
        <taxon>Alphaproteobacteria</taxon>
        <taxon>Acetobacterales</taxon>
        <taxon>Acetobacteraceae</taxon>
        <taxon>Asaia</taxon>
    </lineage>
</organism>
<dbReference type="EMBL" id="BAPV01000037">
    <property type="protein sequence ID" value="GBQ91000.1"/>
    <property type="molecule type" value="Genomic_DNA"/>
</dbReference>
<protein>
    <submittedName>
        <fullName evidence="2">Transposase</fullName>
    </submittedName>
</protein>